<dbReference type="EMBL" id="JAGGLJ010000004">
    <property type="protein sequence ID" value="MBP2024999.1"/>
    <property type="molecule type" value="Genomic_DNA"/>
</dbReference>
<gene>
    <name evidence="1" type="ORF">J2Z71_000524</name>
</gene>
<sequence>MENLIKRIAYLQGLAEGYEIDKESKEGKLLLGLIDVIYELVDEVKESQEDLEEYVDIIEEDLSSLEDYVYEDEYDDFDLYDDYDDFDFEDELFYDDLDDDCDGECDCCEEDSDEE</sequence>
<dbReference type="Proteomes" id="UP001519306">
    <property type="component" value="Unassembled WGS sequence"/>
</dbReference>
<dbReference type="RefSeq" id="WP_210060305.1">
    <property type="nucleotide sequence ID" value="NZ_JAGGLJ010000004.1"/>
</dbReference>
<evidence type="ECO:0000313" key="2">
    <source>
        <dbReference type="Proteomes" id="UP001519306"/>
    </source>
</evidence>
<dbReference type="InterPro" id="IPR054688">
    <property type="entry name" value="CD1247_N"/>
</dbReference>
<proteinExistence type="predicted"/>
<dbReference type="NCBIfam" id="NF045650">
    <property type="entry name" value="CD1247_Nterm"/>
    <property type="match status" value="1"/>
</dbReference>
<organism evidence="1 2">
    <name type="scientific">Peptoniphilus stercorisuis</name>
    <dbReference type="NCBI Taxonomy" id="1436965"/>
    <lineage>
        <taxon>Bacteria</taxon>
        <taxon>Bacillati</taxon>
        <taxon>Bacillota</taxon>
        <taxon>Tissierellia</taxon>
        <taxon>Tissierellales</taxon>
        <taxon>Peptoniphilaceae</taxon>
        <taxon>Peptoniphilus</taxon>
    </lineage>
</organism>
<keyword evidence="2" id="KW-1185">Reference proteome</keyword>
<reference evidence="1 2" key="1">
    <citation type="submission" date="2021-03" db="EMBL/GenBank/DDBJ databases">
        <title>Genomic Encyclopedia of Type Strains, Phase IV (KMG-IV): sequencing the most valuable type-strain genomes for metagenomic binning, comparative biology and taxonomic classification.</title>
        <authorList>
            <person name="Goeker M."/>
        </authorList>
    </citation>
    <scope>NUCLEOTIDE SEQUENCE [LARGE SCALE GENOMIC DNA]</scope>
    <source>
        <strain evidence="1 2">DSM 27563</strain>
    </source>
</reference>
<comment type="caution">
    <text evidence="1">The sequence shown here is derived from an EMBL/GenBank/DDBJ whole genome shotgun (WGS) entry which is preliminary data.</text>
</comment>
<protein>
    <submittedName>
        <fullName evidence="1">Uncharacterized protein</fullName>
    </submittedName>
</protein>
<accession>A0ABS4KB34</accession>
<name>A0ABS4KB34_9FIRM</name>
<evidence type="ECO:0000313" key="1">
    <source>
        <dbReference type="EMBL" id="MBP2024999.1"/>
    </source>
</evidence>